<protein>
    <submittedName>
        <fullName evidence="1">HAD family phosphatase</fullName>
    </submittedName>
</protein>
<keyword evidence="2" id="KW-1185">Reference proteome</keyword>
<proteinExistence type="predicted"/>
<gene>
    <name evidence="1" type="ORF">SU9_004770</name>
</gene>
<dbReference type="Proteomes" id="UP000009036">
    <property type="component" value="Chromosome"/>
</dbReference>
<sequence length="199" mass="22351">MPLRWLIFDYGNVISRQSEVVPELAALLGVEPEPFARGYWRFRDVYDRGWTDLRYWRAVGHAAGKRVTVRQAAQLTRVDLAGWRETAPEVVTLLGELNRAGAALALLSNAPRSHGRFFRRQPWSALFHHLVFSGEVGVAKPESDVWRVLLQHLGCAPADCLFFDDRRSNIDSARAAGIPARHWTGPAEARQAIAEAGFH</sequence>
<dbReference type="InterPro" id="IPR023214">
    <property type="entry name" value="HAD_sf"/>
</dbReference>
<dbReference type="InterPro" id="IPR036412">
    <property type="entry name" value="HAD-like_sf"/>
</dbReference>
<dbReference type="SFLD" id="SFLDG01129">
    <property type="entry name" value="C1.5:_HAD__Beta-PGM__Phosphata"/>
    <property type="match status" value="1"/>
</dbReference>
<dbReference type="EMBL" id="CP072931">
    <property type="protein sequence ID" value="QTZ95913.1"/>
    <property type="molecule type" value="Genomic_DNA"/>
</dbReference>
<evidence type="ECO:0000313" key="1">
    <source>
        <dbReference type="EMBL" id="QTZ95913.1"/>
    </source>
</evidence>
<dbReference type="PANTHER" id="PTHR43611:SF3">
    <property type="entry name" value="FLAVIN MONONUCLEOTIDE HYDROLASE 1, CHLOROPLATIC"/>
    <property type="match status" value="1"/>
</dbReference>
<dbReference type="AlphaFoldDB" id="A0A8B1NNV7"/>
<dbReference type="KEGG" id="sauh:SU9_004770"/>
<dbReference type="CDD" id="cd02603">
    <property type="entry name" value="HAD_sEH-N_like"/>
    <property type="match status" value="1"/>
</dbReference>
<dbReference type="PANTHER" id="PTHR43611">
    <property type="entry name" value="ALPHA-D-GLUCOSE 1-PHOSPHATE PHOSPHATASE"/>
    <property type="match status" value="1"/>
</dbReference>
<dbReference type="SFLD" id="SFLDS00003">
    <property type="entry name" value="Haloacid_Dehalogenase"/>
    <property type="match status" value="1"/>
</dbReference>
<dbReference type="Gene3D" id="3.40.50.1000">
    <property type="entry name" value="HAD superfamily/HAD-like"/>
    <property type="match status" value="1"/>
</dbReference>
<accession>A0A8B1NNV7</accession>
<dbReference type="SUPFAM" id="SSF56784">
    <property type="entry name" value="HAD-like"/>
    <property type="match status" value="1"/>
</dbReference>
<evidence type="ECO:0000313" key="2">
    <source>
        <dbReference type="Proteomes" id="UP000009036"/>
    </source>
</evidence>
<organism evidence="1 2">
    <name type="scientific">Streptomyces auratus AGR0001</name>
    <dbReference type="NCBI Taxonomy" id="1160718"/>
    <lineage>
        <taxon>Bacteria</taxon>
        <taxon>Bacillati</taxon>
        <taxon>Actinomycetota</taxon>
        <taxon>Actinomycetes</taxon>
        <taxon>Kitasatosporales</taxon>
        <taxon>Streptomycetaceae</taxon>
        <taxon>Streptomyces</taxon>
    </lineage>
</organism>
<dbReference type="PRINTS" id="PR00413">
    <property type="entry name" value="HADHALOGNASE"/>
</dbReference>
<reference evidence="1" key="1">
    <citation type="journal article" date="2012" name="J. Bacteriol.">
        <title>Genome Sequence of Streptomyces auratus Strain AGR0001, a Phoslactomycin-Producing Actinomycete.</title>
        <authorList>
            <person name="Han X."/>
            <person name="Li M."/>
            <person name="Ding Z."/>
            <person name="Zhao J."/>
            <person name="Ji K."/>
            <person name="Wen M."/>
            <person name="Lu T."/>
        </authorList>
    </citation>
    <scope>NUCLEOTIDE SEQUENCE</scope>
    <source>
        <strain evidence="1">AGR0001</strain>
    </source>
</reference>
<reference evidence="1" key="2">
    <citation type="submission" date="2021-04" db="EMBL/GenBank/DDBJ databases">
        <authorList>
            <person name="Wen M.-L."/>
            <person name="Han X.-L."/>
            <person name="Xiong J."/>
        </authorList>
    </citation>
    <scope>NUCLEOTIDE SEQUENCE</scope>
    <source>
        <strain evidence="1">AGR0001</strain>
    </source>
</reference>
<dbReference type="NCBIfam" id="TIGR01509">
    <property type="entry name" value="HAD-SF-IA-v3"/>
    <property type="match status" value="1"/>
</dbReference>
<dbReference type="Pfam" id="PF00702">
    <property type="entry name" value="Hydrolase"/>
    <property type="match status" value="1"/>
</dbReference>
<dbReference type="InterPro" id="IPR006439">
    <property type="entry name" value="HAD-SF_hydro_IA"/>
</dbReference>
<name>A0A8B1NNV7_9ACTN</name>